<dbReference type="Gene3D" id="3.40.50.2300">
    <property type="match status" value="1"/>
</dbReference>
<feature type="domain" description="HTH LytTR-type" evidence="3">
    <location>
        <begin position="144"/>
        <end position="251"/>
    </location>
</feature>
<feature type="domain" description="Response regulatory" evidence="2">
    <location>
        <begin position="2"/>
        <end position="115"/>
    </location>
</feature>
<dbReference type="GO" id="GO:0003677">
    <property type="term" value="F:DNA binding"/>
    <property type="evidence" value="ECO:0007669"/>
    <property type="project" value="UniProtKB-KW"/>
</dbReference>
<feature type="modified residue" description="4-aspartylphosphate" evidence="1">
    <location>
        <position position="55"/>
    </location>
</feature>
<keyword evidence="5" id="KW-1185">Reference proteome</keyword>
<dbReference type="AlphaFoldDB" id="A0AAU9DCE9"/>
<dbReference type="SMART" id="SM00850">
    <property type="entry name" value="LytTR"/>
    <property type="match status" value="1"/>
</dbReference>
<sequence>MWILIIEDEYHTAERLERLLEAYNPEIEILAKLKSVEDSVEWFRTHRAPDLVFQDIELSDGNCFEIYRQVEVKTPIVFTTAYSEYALEAFRLNSVDYVVKPYDREDIKRVLDKFGDMRQVFSPMSREFVDSMVHTRSRAVKSRFLIRMGDRYKTVSAMDVYYLRYDEGVTFAYLANGEKYPVDNTVSELENQLDPDRFFRINRKYIVSIDCIGKISTWFNSRIKLELRPDPDEEIIVSRDRIRNFKRWLDGEGAG</sequence>
<dbReference type="InterPro" id="IPR007492">
    <property type="entry name" value="LytTR_DNA-bd_dom"/>
</dbReference>
<dbReference type="SUPFAM" id="SSF52172">
    <property type="entry name" value="CheY-like"/>
    <property type="match status" value="1"/>
</dbReference>
<dbReference type="InterPro" id="IPR011006">
    <property type="entry name" value="CheY-like_superfamily"/>
</dbReference>
<keyword evidence="4" id="KW-0238">DNA-binding</keyword>
<dbReference type="RefSeq" id="WP_338393771.1">
    <property type="nucleotide sequence ID" value="NZ_AP025314.1"/>
</dbReference>
<dbReference type="Pfam" id="PF00072">
    <property type="entry name" value="Response_reg"/>
    <property type="match status" value="1"/>
</dbReference>
<dbReference type="Proteomes" id="UP001348817">
    <property type="component" value="Chromosome"/>
</dbReference>
<dbReference type="PANTHER" id="PTHR37299">
    <property type="entry name" value="TRANSCRIPTIONAL REGULATOR-RELATED"/>
    <property type="match status" value="1"/>
</dbReference>
<dbReference type="InterPro" id="IPR046947">
    <property type="entry name" value="LytR-like"/>
</dbReference>
<dbReference type="KEGG" id="fax:FUAX_09470"/>
<dbReference type="PROSITE" id="PS50110">
    <property type="entry name" value="RESPONSE_REGULATORY"/>
    <property type="match status" value="1"/>
</dbReference>
<reference evidence="4 5" key="1">
    <citation type="submission" date="2021-12" db="EMBL/GenBank/DDBJ databases">
        <title>Genome sequencing of bacteria with rrn-lacking chromosome and rrn-plasmid.</title>
        <authorList>
            <person name="Anda M."/>
            <person name="Iwasaki W."/>
        </authorList>
    </citation>
    <scope>NUCLEOTIDE SEQUENCE [LARGE SCALE GENOMIC DNA]</scope>
    <source>
        <strain evidence="4 5">DSM 100852</strain>
    </source>
</reference>
<organism evidence="4 5">
    <name type="scientific">Fulvitalea axinellae</name>
    <dbReference type="NCBI Taxonomy" id="1182444"/>
    <lineage>
        <taxon>Bacteria</taxon>
        <taxon>Pseudomonadati</taxon>
        <taxon>Bacteroidota</taxon>
        <taxon>Cytophagia</taxon>
        <taxon>Cytophagales</taxon>
        <taxon>Persicobacteraceae</taxon>
        <taxon>Fulvitalea</taxon>
    </lineage>
</organism>
<dbReference type="PANTHER" id="PTHR37299:SF1">
    <property type="entry name" value="STAGE 0 SPORULATION PROTEIN A HOMOLOG"/>
    <property type="match status" value="1"/>
</dbReference>
<keyword evidence="1" id="KW-0597">Phosphoprotein</keyword>
<evidence type="ECO:0000313" key="4">
    <source>
        <dbReference type="EMBL" id="BDD08515.1"/>
    </source>
</evidence>
<evidence type="ECO:0000256" key="1">
    <source>
        <dbReference type="PROSITE-ProRule" id="PRU00169"/>
    </source>
</evidence>
<dbReference type="GO" id="GO:0000156">
    <property type="term" value="F:phosphorelay response regulator activity"/>
    <property type="evidence" value="ECO:0007669"/>
    <property type="project" value="InterPro"/>
</dbReference>
<dbReference type="Gene3D" id="2.40.50.1020">
    <property type="entry name" value="LytTr DNA-binding domain"/>
    <property type="match status" value="1"/>
</dbReference>
<evidence type="ECO:0000259" key="3">
    <source>
        <dbReference type="PROSITE" id="PS50930"/>
    </source>
</evidence>
<name>A0AAU9DCE9_9BACT</name>
<proteinExistence type="predicted"/>
<accession>A0AAU9DCE9</accession>
<evidence type="ECO:0000259" key="2">
    <source>
        <dbReference type="PROSITE" id="PS50110"/>
    </source>
</evidence>
<dbReference type="PROSITE" id="PS50930">
    <property type="entry name" value="HTH_LYTTR"/>
    <property type="match status" value="1"/>
</dbReference>
<evidence type="ECO:0000313" key="5">
    <source>
        <dbReference type="Proteomes" id="UP001348817"/>
    </source>
</evidence>
<dbReference type="EMBL" id="AP025314">
    <property type="protein sequence ID" value="BDD08515.1"/>
    <property type="molecule type" value="Genomic_DNA"/>
</dbReference>
<dbReference type="Pfam" id="PF04397">
    <property type="entry name" value="LytTR"/>
    <property type="match status" value="1"/>
</dbReference>
<dbReference type="InterPro" id="IPR001789">
    <property type="entry name" value="Sig_transdc_resp-reg_receiver"/>
</dbReference>
<gene>
    <name evidence="4" type="ORF">FUAX_09470</name>
</gene>
<protein>
    <submittedName>
        <fullName evidence="4">DNA-binding response regulator</fullName>
    </submittedName>
</protein>
<dbReference type="SMART" id="SM00448">
    <property type="entry name" value="REC"/>
    <property type="match status" value="1"/>
</dbReference>